<protein>
    <submittedName>
        <fullName evidence="1">Uncharacterized protein</fullName>
    </submittedName>
</protein>
<dbReference type="AlphaFoldDB" id="A0AA96LLW1"/>
<accession>A0AA96LLW1</accession>
<dbReference type="EMBL" id="CP130319">
    <property type="protein sequence ID" value="WNR42189.1"/>
    <property type="molecule type" value="Genomic_DNA"/>
</dbReference>
<evidence type="ECO:0000313" key="1">
    <source>
        <dbReference type="EMBL" id="WNR42189.1"/>
    </source>
</evidence>
<dbReference type="KEGG" id="proo:MJB10_13680"/>
<keyword evidence="2" id="KW-1185">Reference proteome</keyword>
<gene>
    <name evidence="1" type="ORF">MJB10_13680</name>
</gene>
<dbReference type="Proteomes" id="UP001304650">
    <property type="component" value="Chromosome"/>
</dbReference>
<sequence length="50" mass="5609">MLFIICYKGKPISTPLPKLAATEKLSKLSRSFANLELVEVTEEWQAVSNL</sequence>
<proteinExistence type="predicted"/>
<dbReference type="RefSeq" id="WP_314795437.1">
    <property type="nucleotide sequence ID" value="NZ_CP130319.1"/>
</dbReference>
<organism evidence="1 2">
    <name type="scientific">Paenibacillus roseopurpureus</name>
    <dbReference type="NCBI Taxonomy" id="2918901"/>
    <lineage>
        <taxon>Bacteria</taxon>
        <taxon>Bacillati</taxon>
        <taxon>Bacillota</taxon>
        <taxon>Bacilli</taxon>
        <taxon>Bacillales</taxon>
        <taxon>Paenibacillaceae</taxon>
        <taxon>Paenibacillus</taxon>
    </lineage>
</organism>
<name>A0AA96LLW1_9BACL</name>
<evidence type="ECO:0000313" key="2">
    <source>
        <dbReference type="Proteomes" id="UP001304650"/>
    </source>
</evidence>
<reference evidence="1" key="1">
    <citation type="submission" date="2022-02" db="EMBL/GenBank/DDBJ databases">
        <title>Paenibacillus sp. MBLB1832 Whole Genome Shotgun Sequencing.</title>
        <authorList>
            <person name="Hwang C.Y."/>
            <person name="Cho E.-S."/>
            <person name="Seo M.-J."/>
        </authorList>
    </citation>
    <scope>NUCLEOTIDE SEQUENCE</scope>
    <source>
        <strain evidence="1">MBLB1832</strain>
    </source>
</reference>